<dbReference type="EMBL" id="ABMABF030000011">
    <property type="protein sequence ID" value="EMJ5135436.1"/>
    <property type="molecule type" value="Genomic_DNA"/>
</dbReference>
<feature type="domain" description="IrrE N-terminal-like" evidence="1">
    <location>
        <begin position="158"/>
        <end position="243"/>
    </location>
</feature>
<gene>
    <name evidence="2" type="ORF">RG298_003189</name>
</gene>
<dbReference type="InterPro" id="IPR010359">
    <property type="entry name" value="IrrE_HExxH"/>
</dbReference>
<dbReference type="AlphaFoldDB" id="A0AAI9DEE2"/>
<organism evidence="2">
    <name type="scientific">Providencia stuartii</name>
    <dbReference type="NCBI Taxonomy" id="588"/>
    <lineage>
        <taxon>Bacteria</taxon>
        <taxon>Pseudomonadati</taxon>
        <taxon>Pseudomonadota</taxon>
        <taxon>Gammaproteobacteria</taxon>
        <taxon>Enterobacterales</taxon>
        <taxon>Morganellaceae</taxon>
        <taxon>Providencia</taxon>
    </lineage>
</organism>
<reference evidence="2" key="1">
    <citation type="submission" date="2024-02" db="EMBL/GenBank/DDBJ databases">
        <authorList>
            <consortium name="Clinical and Environmental Microbiology Branch: Whole genome sequencing antimicrobial resistance pathogens in the healthcare setting"/>
        </authorList>
    </citation>
    <scope>NUCLEOTIDE SEQUENCE</scope>
    <source>
        <strain evidence="2">2021GO-0154</strain>
    </source>
</reference>
<name>A0AAI9DEE2_PROST</name>
<protein>
    <submittedName>
        <fullName evidence="2">ImmA/IrrE family metallo-endopeptidase</fullName>
    </submittedName>
</protein>
<sequence>MTTKPMSHLYEKVKSAGFTLPYIKKMLPDWWDEALADSPSGRQFASLFLSKRFSICHDSFKDDSSQAVFNLGGNHRFKHRINVGEDDLNVATAIAYSAARIAAENFKTPYDESVNLDWPVVRDQILKNHPWVSLPVLVEYCHSVGIPVVFLKNFPPKCTKMAGIALRVLNRPVIVLTQVRKHGYMLFDLAHELGHIAMGHVNDDNGGVFVDRKIDSLATNVLEAEANAYAFGILSGKENLQVGSRFNLNARELAVAANEYGHSNQTDPTHIILNYGYMKNLWPVATNALKIVCKNEPNDQDVVRKSFMESIDYDVINDDDLELIEKLCGE</sequence>
<evidence type="ECO:0000313" key="2">
    <source>
        <dbReference type="EMBL" id="EMJ5135436.1"/>
    </source>
</evidence>
<dbReference type="Pfam" id="PF06114">
    <property type="entry name" value="Peptidase_M78"/>
    <property type="match status" value="1"/>
</dbReference>
<comment type="caution">
    <text evidence="2">The sequence shown here is derived from an EMBL/GenBank/DDBJ whole genome shotgun (WGS) entry which is preliminary data.</text>
</comment>
<proteinExistence type="predicted"/>
<evidence type="ECO:0000259" key="1">
    <source>
        <dbReference type="Pfam" id="PF06114"/>
    </source>
</evidence>
<accession>A0AAI9DEE2</accession>